<dbReference type="Gene3D" id="3.10.450.50">
    <property type="match status" value="1"/>
</dbReference>
<dbReference type="InterPro" id="IPR037401">
    <property type="entry name" value="SnoaL-like"/>
</dbReference>
<name>A0A3N0DTS4_9ACTN</name>
<proteinExistence type="predicted"/>
<dbReference type="Pfam" id="PF12680">
    <property type="entry name" value="SnoaL_2"/>
    <property type="match status" value="1"/>
</dbReference>
<comment type="caution">
    <text evidence="2">The sequence shown here is derived from an EMBL/GenBank/DDBJ whole genome shotgun (WGS) entry which is preliminary data.</text>
</comment>
<evidence type="ECO:0000259" key="1">
    <source>
        <dbReference type="Pfam" id="PF12680"/>
    </source>
</evidence>
<dbReference type="SUPFAM" id="SSF54427">
    <property type="entry name" value="NTF2-like"/>
    <property type="match status" value="1"/>
</dbReference>
<evidence type="ECO:0000313" key="2">
    <source>
        <dbReference type="EMBL" id="RNL79010.1"/>
    </source>
</evidence>
<dbReference type="RefSeq" id="WP_123233512.1">
    <property type="nucleotide sequence ID" value="NZ_RJSG01000002.1"/>
</dbReference>
<organism evidence="2 3">
    <name type="scientific">Nocardioides marmorisolisilvae</name>
    <dbReference type="NCBI Taxonomy" id="1542737"/>
    <lineage>
        <taxon>Bacteria</taxon>
        <taxon>Bacillati</taxon>
        <taxon>Actinomycetota</taxon>
        <taxon>Actinomycetes</taxon>
        <taxon>Propionibacteriales</taxon>
        <taxon>Nocardioidaceae</taxon>
        <taxon>Nocardioides</taxon>
    </lineage>
</organism>
<dbReference type="EMBL" id="RJSG01000002">
    <property type="protein sequence ID" value="RNL79010.1"/>
    <property type="molecule type" value="Genomic_DNA"/>
</dbReference>
<dbReference type="AlphaFoldDB" id="A0A3N0DTS4"/>
<protein>
    <recommendedName>
        <fullName evidence="1">SnoaL-like domain-containing protein</fullName>
    </recommendedName>
</protein>
<evidence type="ECO:0000313" key="3">
    <source>
        <dbReference type="Proteomes" id="UP000277094"/>
    </source>
</evidence>
<dbReference type="Proteomes" id="UP000277094">
    <property type="component" value="Unassembled WGS sequence"/>
</dbReference>
<accession>A0A3N0DTS4</accession>
<gene>
    <name evidence="2" type="ORF">EFL95_08165</name>
</gene>
<dbReference type="OrthoDB" id="3827294at2"/>
<reference evidence="2 3" key="1">
    <citation type="submission" date="2018-11" db="EMBL/GenBank/DDBJ databases">
        <authorList>
            <person name="Li F."/>
        </authorList>
    </citation>
    <scope>NUCLEOTIDE SEQUENCE [LARGE SCALE GENOMIC DNA]</scope>
    <source>
        <strain evidence="2 3">KIS18-7</strain>
    </source>
</reference>
<dbReference type="InterPro" id="IPR032710">
    <property type="entry name" value="NTF2-like_dom_sf"/>
</dbReference>
<keyword evidence="3" id="KW-1185">Reference proteome</keyword>
<feature type="domain" description="SnoaL-like" evidence="1">
    <location>
        <begin position="16"/>
        <end position="122"/>
    </location>
</feature>
<sequence>MNTMITSQAEADIAAVQKGFAAVRDRDIAAFADGFHADATWNHRNPDRLGGVHDGIEAVVAFLLESIELTAGTLAPVPTRYLPDGEGHVAVVTQISGERPDGRTFSDTQILYFTLEDGKVRSVDQYIGDPPAVTAFWA</sequence>